<dbReference type="InterPro" id="IPR036390">
    <property type="entry name" value="WH_DNA-bd_sf"/>
</dbReference>
<dbReference type="PANTHER" id="PTHR33164">
    <property type="entry name" value="TRANSCRIPTIONAL REGULATOR, MARR FAMILY"/>
    <property type="match status" value="1"/>
</dbReference>
<evidence type="ECO:0000313" key="3">
    <source>
        <dbReference type="Proteomes" id="UP000256269"/>
    </source>
</evidence>
<dbReference type="PROSITE" id="PS50995">
    <property type="entry name" value="HTH_MARR_2"/>
    <property type="match status" value="1"/>
</dbReference>
<dbReference type="InterPro" id="IPR039422">
    <property type="entry name" value="MarR/SlyA-like"/>
</dbReference>
<protein>
    <submittedName>
        <fullName evidence="2">DNA-binding MarR family transcriptional regulator</fullName>
    </submittedName>
</protein>
<name>A0A3E0GWX2_9PSEU</name>
<gene>
    <name evidence="2" type="ORF">BCF44_12289</name>
</gene>
<dbReference type="PANTHER" id="PTHR33164:SF99">
    <property type="entry name" value="MARR FAMILY REGULATORY PROTEIN"/>
    <property type="match status" value="1"/>
</dbReference>
<evidence type="ECO:0000313" key="2">
    <source>
        <dbReference type="EMBL" id="REH31066.1"/>
    </source>
</evidence>
<organism evidence="2 3">
    <name type="scientific">Kutzneria buriramensis</name>
    <dbReference type="NCBI Taxonomy" id="1045776"/>
    <lineage>
        <taxon>Bacteria</taxon>
        <taxon>Bacillati</taxon>
        <taxon>Actinomycetota</taxon>
        <taxon>Actinomycetes</taxon>
        <taxon>Pseudonocardiales</taxon>
        <taxon>Pseudonocardiaceae</taxon>
        <taxon>Kutzneria</taxon>
    </lineage>
</organism>
<dbReference type="InterPro" id="IPR000835">
    <property type="entry name" value="HTH_MarR-typ"/>
</dbReference>
<dbReference type="GO" id="GO:0006950">
    <property type="term" value="P:response to stress"/>
    <property type="evidence" value="ECO:0007669"/>
    <property type="project" value="TreeGrafter"/>
</dbReference>
<dbReference type="Proteomes" id="UP000256269">
    <property type="component" value="Unassembled WGS sequence"/>
</dbReference>
<dbReference type="SMART" id="SM00347">
    <property type="entry name" value="HTH_MARR"/>
    <property type="match status" value="1"/>
</dbReference>
<dbReference type="Pfam" id="PF12802">
    <property type="entry name" value="MarR_2"/>
    <property type="match status" value="1"/>
</dbReference>
<dbReference type="OrthoDB" id="3821431at2"/>
<dbReference type="GO" id="GO:0003677">
    <property type="term" value="F:DNA binding"/>
    <property type="evidence" value="ECO:0007669"/>
    <property type="project" value="UniProtKB-KW"/>
</dbReference>
<feature type="domain" description="HTH marR-type" evidence="1">
    <location>
        <begin position="49"/>
        <end position="186"/>
    </location>
</feature>
<reference evidence="2 3" key="1">
    <citation type="submission" date="2018-08" db="EMBL/GenBank/DDBJ databases">
        <title>Genomic Encyclopedia of Archaeal and Bacterial Type Strains, Phase II (KMG-II): from individual species to whole genera.</title>
        <authorList>
            <person name="Goeker M."/>
        </authorList>
    </citation>
    <scope>NUCLEOTIDE SEQUENCE [LARGE SCALE GENOMIC DNA]</scope>
    <source>
        <strain evidence="2 3">DSM 45791</strain>
    </source>
</reference>
<proteinExistence type="predicted"/>
<dbReference type="CDD" id="cd00090">
    <property type="entry name" value="HTH_ARSR"/>
    <property type="match status" value="1"/>
</dbReference>
<dbReference type="InterPro" id="IPR011991">
    <property type="entry name" value="ArsR-like_HTH"/>
</dbReference>
<dbReference type="SUPFAM" id="SSF46785">
    <property type="entry name" value="Winged helix' DNA-binding domain"/>
    <property type="match status" value="1"/>
</dbReference>
<keyword evidence="3" id="KW-1185">Reference proteome</keyword>
<dbReference type="GO" id="GO:0003700">
    <property type="term" value="F:DNA-binding transcription factor activity"/>
    <property type="evidence" value="ECO:0007669"/>
    <property type="project" value="InterPro"/>
</dbReference>
<sequence length="211" mass="22554">MTGARNGHAGRADIAVRLVSRSVPECGPQETGVVTVSASTRLAEVSAEQCLPVQVFLHAARLLESELNRRLCDGVGVTYAQFQILAALACRPQRRLRMTDLAAAVGLSRSCLSHAVARMEDAGWVRRDTRDAGDGRAVDTTLTDLGLDMFAMANSVYARGVRELVLDYLTGDQLQDLRAASAALLPLPDAAAVATTARHFDLGQRRAAGHC</sequence>
<comment type="caution">
    <text evidence="2">The sequence shown here is derived from an EMBL/GenBank/DDBJ whole genome shotgun (WGS) entry which is preliminary data.</text>
</comment>
<keyword evidence="2" id="KW-0238">DNA-binding</keyword>
<dbReference type="AlphaFoldDB" id="A0A3E0GWX2"/>
<dbReference type="Gene3D" id="1.10.10.10">
    <property type="entry name" value="Winged helix-like DNA-binding domain superfamily/Winged helix DNA-binding domain"/>
    <property type="match status" value="1"/>
</dbReference>
<evidence type="ECO:0000259" key="1">
    <source>
        <dbReference type="PROSITE" id="PS50995"/>
    </source>
</evidence>
<accession>A0A3E0GWX2</accession>
<dbReference type="EMBL" id="QUNO01000022">
    <property type="protein sequence ID" value="REH31066.1"/>
    <property type="molecule type" value="Genomic_DNA"/>
</dbReference>
<dbReference type="InterPro" id="IPR036388">
    <property type="entry name" value="WH-like_DNA-bd_sf"/>
</dbReference>